<comment type="cofactor">
    <cofactor evidence="10">
        <name>Zn(2+)</name>
        <dbReference type="ChEBI" id="CHEBI:29105"/>
    </cofactor>
    <text evidence="10">Binds 1 zinc ion per subunit.</text>
</comment>
<dbReference type="FunFam" id="3.40.50.620:FF:000152">
    <property type="entry name" value="Isoleucine--tRNA ligase"/>
    <property type="match status" value="1"/>
</dbReference>
<dbReference type="InterPro" id="IPR009080">
    <property type="entry name" value="tRNAsynth_Ia_anticodon-bd"/>
</dbReference>
<dbReference type="InterPro" id="IPR023585">
    <property type="entry name" value="Ile-tRNA-ligase_type1"/>
</dbReference>
<dbReference type="InterPro" id="IPR014729">
    <property type="entry name" value="Rossmann-like_a/b/a_fold"/>
</dbReference>
<dbReference type="FunFam" id="1.10.730.20:FF:000001">
    <property type="entry name" value="Isoleucine--tRNA ligase"/>
    <property type="match status" value="1"/>
</dbReference>
<evidence type="ECO:0000256" key="8">
    <source>
        <dbReference type="ARBA" id="ARBA00025217"/>
    </source>
</evidence>
<feature type="binding site" evidence="10">
    <location>
        <position position="929"/>
    </location>
    <ligand>
        <name>Zn(2+)</name>
        <dbReference type="ChEBI" id="CHEBI:29105"/>
    </ligand>
</feature>
<keyword evidence="6 10" id="KW-0648">Protein biosynthesis</keyword>
<feature type="binding site" evidence="10">
    <location>
        <position position="567"/>
    </location>
    <ligand>
        <name>L-isoleucyl-5'-AMP</name>
        <dbReference type="ChEBI" id="CHEBI:178002"/>
    </ligand>
</feature>
<dbReference type="PATRIC" id="fig|1872076.5.peg.1624"/>
<feature type="domain" description="Aminoacyl-tRNA synthetase class Ia" evidence="11">
    <location>
        <begin position="27"/>
        <end position="647"/>
    </location>
</feature>
<comment type="subcellular location">
    <subcellularLocation>
        <location evidence="10">Cytoplasm</location>
    </subcellularLocation>
</comment>
<dbReference type="SUPFAM" id="SSF52374">
    <property type="entry name" value="Nucleotidylyl transferase"/>
    <property type="match status" value="1"/>
</dbReference>
<dbReference type="PROSITE" id="PS00178">
    <property type="entry name" value="AA_TRNA_LIGASE_I"/>
    <property type="match status" value="1"/>
</dbReference>
<name>A0A1E3XER8_9BACT</name>
<keyword evidence="2 10" id="KW-0963">Cytoplasm</keyword>
<dbReference type="Proteomes" id="UP000094056">
    <property type="component" value="Unassembled WGS sequence"/>
</dbReference>
<evidence type="ECO:0000256" key="10">
    <source>
        <dbReference type="HAMAP-Rule" id="MF_02002"/>
    </source>
</evidence>
<dbReference type="PRINTS" id="PR00984">
    <property type="entry name" value="TRNASYNTHILE"/>
</dbReference>
<feature type="binding site" evidence="10">
    <location>
        <position position="906"/>
    </location>
    <ligand>
        <name>Zn(2+)</name>
        <dbReference type="ChEBI" id="CHEBI:29105"/>
    </ligand>
</feature>
<sequence>MSYKDTINLPKTKFSMKGNLIQKEPEFLKKWEKENLYAQIRKARAGAKKFILHDGPPYPTGDLHIGTGLNKILKDIIVRFYTMRGYDAPYIPGWDCHGLPIEHRVMQEIGSKAESMEKIEIRQKCKKYAEKFVKVQMKQFKALGVSGDWESSYLTFTPQYETGIIEVFGKLVEKGYIYRRLKPIHWCMRCKTALAEAELEYYDETSPSIYVNFKLIDKPKDIFDGIEDEDVYILIWTTTPWTLPANLAIALHPDFKYTAVRYKNPKTQKNEVTILADNLVDSIMNVLKVDAFERLGTSTGGSLEGIKYKHIIMDREGTVVLADYVTLSDGTGCVHTAPGHGLEDYLTGLKYDLPVISPVDESGIFTEEAGDFAKQSITEGNKSISEKLDELGLLIHIDQLSHSYPHCWRCKEPVIFRATEQWFVNIEHLNLRENVLKEIEKTNWIPSWGEVRLSNMLKERPDWCISRQRSWGVPIPAFYCTNCKESILDVKVIYHVRDMFSKYGADSWFYKDTKEFLPNGTKCPNCNSTDFEKENDIFDVWFESGSSHHAVLNKREELSFPADIYLEGSDQHRGWFQLSLLPSVAAWGCAPFKTVLTHGFVVDEKGEKMSKSLGNFISVGDALKELGGDILRLWTSSMEYRNEMNVSRSIILRMSDSYRRIRNTFRYLLGNLHDFDSKKDSVEYTQLWEIDRWALHKTEKLRASVTSAYESFQFHRVYHNIHNFCAVEMSSFYFDILKDRLYTFSKKSLERRAAQTVLHRINSVLVRLLAPVLVYTSEEVWMEMTHEDDNAACVHLADWPTPNEQYIDEELDDKWDKIIKIRTDVARELEKMRAAKHVGNSLEAAVDLYTDDVDLLNFLREYERDFPMIFIVSDVTICEEPPDSANEGEIFNKLFIRVKVSENNKCERCWNYREEVGKIEKYPTLCNRCAEVIETAELQN</sequence>
<evidence type="ECO:0000256" key="9">
    <source>
        <dbReference type="ARBA" id="ARBA00048359"/>
    </source>
</evidence>
<dbReference type="Pfam" id="PF08264">
    <property type="entry name" value="Anticodon_1"/>
    <property type="match status" value="1"/>
</dbReference>
<comment type="caution">
    <text evidence="14">The sequence shown here is derived from an EMBL/GenBank/DDBJ whole genome shotgun (WGS) entry which is preliminary data.</text>
</comment>
<keyword evidence="5 10" id="KW-0067">ATP-binding</keyword>
<evidence type="ECO:0000256" key="7">
    <source>
        <dbReference type="ARBA" id="ARBA00023146"/>
    </source>
</evidence>
<dbReference type="GO" id="GO:0005829">
    <property type="term" value="C:cytosol"/>
    <property type="evidence" value="ECO:0007669"/>
    <property type="project" value="TreeGrafter"/>
</dbReference>
<feature type="short sequence motif" description="'HIGH' region" evidence="10">
    <location>
        <begin position="57"/>
        <end position="67"/>
    </location>
</feature>
<comment type="domain">
    <text evidence="10">IleRS has two distinct active sites: one for aminoacylation and one for editing. The misactivated valine is translocated from the active site to the editing site, which sterically excludes the correctly activated isoleucine. The single editing site contains two valyl binding pockets, one specific for each substrate (Val-AMP or Val-tRNA(Ile)).</text>
</comment>
<keyword evidence="4 10" id="KW-0547">Nucleotide-binding</keyword>
<dbReference type="NCBIfam" id="TIGR00392">
    <property type="entry name" value="ileS"/>
    <property type="match status" value="1"/>
</dbReference>
<dbReference type="InterPro" id="IPR050081">
    <property type="entry name" value="Ile-tRNA_ligase"/>
</dbReference>
<keyword evidence="10" id="KW-0862">Zinc</keyword>
<evidence type="ECO:0000256" key="3">
    <source>
        <dbReference type="ARBA" id="ARBA00022598"/>
    </source>
</evidence>
<evidence type="ECO:0000259" key="13">
    <source>
        <dbReference type="Pfam" id="PF08264"/>
    </source>
</evidence>
<dbReference type="GO" id="GO:0008270">
    <property type="term" value="F:zinc ion binding"/>
    <property type="evidence" value="ECO:0007669"/>
    <property type="project" value="UniProtKB-UniRule"/>
</dbReference>
<evidence type="ECO:0000259" key="11">
    <source>
        <dbReference type="Pfam" id="PF00133"/>
    </source>
</evidence>
<dbReference type="InterPro" id="IPR013155">
    <property type="entry name" value="M/V/L/I-tRNA-synth_anticd-bd"/>
</dbReference>
<protein>
    <recommendedName>
        <fullName evidence="10">Isoleucine--tRNA ligase</fullName>
        <ecNumber evidence="10">6.1.1.5</ecNumber>
    </recommendedName>
    <alternativeName>
        <fullName evidence="10">Isoleucyl-tRNA synthetase</fullName>
        <shortName evidence="10">IleRS</shortName>
    </alternativeName>
</protein>
<dbReference type="Gene3D" id="1.10.10.830">
    <property type="entry name" value="Ile-tRNA synthetase CP2 domain-like"/>
    <property type="match status" value="1"/>
</dbReference>
<dbReference type="SUPFAM" id="SSF50677">
    <property type="entry name" value="ValRS/IleRS/LeuRS editing domain"/>
    <property type="match status" value="1"/>
</dbReference>
<comment type="subunit">
    <text evidence="10">Monomer.</text>
</comment>
<comment type="function">
    <text evidence="8 10">Catalyzes the attachment of isoleucine to tRNA(Ile). As IleRS can inadvertently accommodate and process structurally similar amino acids such as valine, to avoid such errors it has two additional distinct tRNA(Ile)-dependent editing activities. One activity is designated as 'pretransfer' editing and involves the hydrolysis of activated Val-AMP. The other activity is designated 'posttransfer' editing and involves deacylation of mischarged Val-tRNA(Ile).</text>
</comment>
<dbReference type="CDD" id="cd00818">
    <property type="entry name" value="IleRS_core"/>
    <property type="match status" value="1"/>
</dbReference>
<feature type="binding site" evidence="10">
    <location>
        <position position="611"/>
    </location>
    <ligand>
        <name>ATP</name>
        <dbReference type="ChEBI" id="CHEBI:30616"/>
    </ligand>
</feature>
<dbReference type="GO" id="GO:0006428">
    <property type="term" value="P:isoleucyl-tRNA aminoacylation"/>
    <property type="evidence" value="ECO:0007669"/>
    <property type="project" value="UniProtKB-UniRule"/>
</dbReference>
<dbReference type="GO" id="GO:0002161">
    <property type="term" value="F:aminoacyl-tRNA deacylase activity"/>
    <property type="evidence" value="ECO:0007669"/>
    <property type="project" value="InterPro"/>
</dbReference>
<feature type="domain" description="Zinc finger FPG/IleRS-type" evidence="12">
    <location>
        <begin position="905"/>
        <end position="932"/>
    </location>
</feature>
<reference evidence="14 15" key="1">
    <citation type="submission" date="2016-07" db="EMBL/GenBank/DDBJ databases">
        <title>Draft genome of Scalindua rubra, obtained from a brine-seawater interface in the Red Sea, sheds light on salt adaptation in anammox bacteria.</title>
        <authorList>
            <person name="Speth D.R."/>
            <person name="Lagkouvardos I."/>
            <person name="Wang Y."/>
            <person name="Qian P.-Y."/>
            <person name="Dutilh B.E."/>
            <person name="Jetten M.S."/>
        </authorList>
    </citation>
    <scope>NUCLEOTIDE SEQUENCE [LARGE SCALE GENOMIC DNA]</scope>
    <source>
        <strain evidence="14">BSI-1</strain>
    </source>
</reference>
<feature type="binding site" evidence="10">
    <location>
        <position position="926"/>
    </location>
    <ligand>
        <name>Zn(2+)</name>
        <dbReference type="ChEBI" id="CHEBI:29105"/>
    </ligand>
</feature>
<dbReference type="InterPro" id="IPR002300">
    <property type="entry name" value="aa-tRNA-synth_Ia"/>
</dbReference>
<dbReference type="AlphaFoldDB" id="A0A1E3XER8"/>
<feature type="binding site" evidence="10">
    <location>
        <position position="909"/>
    </location>
    <ligand>
        <name>Zn(2+)</name>
        <dbReference type="ChEBI" id="CHEBI:29105"/>
    </ligand>
</feature>
<dbReference type="EMBL" id="MAYW01000028">
    <property type="protein sequence ID" value="ODS33434.1"/>
    <property type="molecule type" value="Genomic_DNA"/>
</dbReference>
<dbReference type="Pfam" id="PF00133">
    <property type="entry name" value="tRNA-synt_1"/>
    <property type="match status" value="1"/>
</dbReference>
<dbReference type="Pfam" id="PF06827">
    <property type="entry name" value="zf-FPG_IleRS"/>
    <property type="match status" value="1"/>
</dbReference>
<evidence type="ECO:0000313" key="15">
    <source>
        <dbReference type="Proteomes" id="UP000094056"/>
    </source>
</evidence>
<evidence type="ECO:0000256" key="5">
    <source>
        <dbReference type="ARBA" id="ARBA00022840"/>
    </source>
</evidence>
<evidence type="ECO:0000256" key="6">
    <source>
        <dbReference type="ARBA" id="ARBA00022917"/>
    </source>
</evidence>
<dbReference type="Gene3D" id="1.10.730.20">
    <property type="match status" value="1"/>
</dbReference>
<dbReference type="InterPro" id="IPR002301">
    <property type="entry name" value="Ile-tRNA-ligase"/>
</dbReference>
<dbReference type="GO" id="GO:0005524">
    <property type="term" value="F:ATP binding"/>
    <property type="evidence" value="ECO:0007669"/>
    <property type="project" value="UniProtKB-UniRule"/>
</dbReference>
<dbReference type="InterPro" id="IPR010663">
    <property type="entry name" value="Znf_FPG/IleRS"/>
</dbReference>
<dbReference type="EC" id="6.1.1.5" evidence="10"/>
<organism evidence="14 15">
    <name type="scientific">Candidatus Scalindua rubra</name>
    <dbReference type="NCBI Taxonomy" id="1872076"/>
    <lineage>
        <taxon>Bacteria</taxon>
        <taxon>Pseudomonadati</taxon>
        <taxon>Planctomycetota</taxon>
        <taxon>Candidatus Brocadiia</taxon>
        <taxon>Candidatus Brocadiales</taxon>
        <taxon>Candidatus Scalinduaceae</taxon>
        <taxon>Candidatus Scalindua</taxon>
    </lineage>
</organism>
<evidence type="ECO:0000313" key="14">
    <source>
        <dbReference type="EMBL" id="ODS33434.1"/>
    </source>
</evidence>
<dbReference type="Gene3D" id="3.40.50.620">
    <property type="entry name" value="HUPs"/>
    <property type="match status" value="2"/>
</dbReference>
<proteinExistence type="inferred from homology"/>
<comment type="similarity">
    <text evidence="1 10">Belongs to the class-I aminoacyl-tRNA synthetase family. IleS type 1 subfamily.</text>
</comment>
<dbReference type="CDD" id="cd07960">
    <property type="entry name" value="Anticodon_Ia_Ile_BEm"/>
    <property type="match status" value="1"/>
</dbReference>
<dbReference type="InterPro" id="IPR001412">
    <property type="entry name" value="aa-tRNA-synth_I_CS"/>
</dbReference>
<keyword evidence="10" id="KW-0479">Metal-binding</keyword>
<dbReference type="PANTHER" id="PTHR42765:SF1">
    <property type="entry name" value="ISOLEUCINE--TRNA LIGASE, MITOCHONDRIAL"/>
    <property type="match status" value="1"/>
</dbReference>
<keyword evidence="7 10" id="KW-0030">Aminoacyl-tRNA synthetase</keyword>
<dbReference type="Gene3D" id="3.90.740.10">
    <property type="entry name" value="Valyl/Leucyl/Isoleucyl-tRNA synthetase, editing domain"/>
    <property type="match status" value="1"/>
</dbReference>
<evidence type="ECO:0000256" key="2">
    <source>
        <dbReference type="ARBA" id="ARBA00022490"/>
    </source>
</evidence>
<comment type="catalytic activity">
    <reaction evidence="9 10">
        <text>tRNA(Ile) + L-isoleucine + ATP = L-isoleucyl-tRNA(Ile) + AMP + diphosphate</text>
        <dbReference type="Rhea" id="RHEA:11060"/>
        <dbReference type="Rhea" id="RHEA-COMP:9666"/>
        <dbReference type="Rhea" id="RHEA-COMP:9695"/>
        <dbReference type="ChEBI" id="CHEBI:30616"/>
        <dbReference type="ChEBI" id="CHEBI:33019"/>
        <dbReference type="ChEBI" id="CHEBI:58045"/>
        <dbReference type="ChEBI" id="CHEBI:78442"/>
        <dbReference type="ChEBI" id="CHEBI:78528"/>
        <dbReference type="ChEBI" id="CHEBI:456215"/>
        <dbReference type="EC" id="6.1.1.5"/>
    </reaction>
</comment>
<accession>A0A1E3XER8</accession>
<feature type="domain" description="Methionyl/Valyl/Leucyl/Isoleucyl-tRNA synthetase anticodon-binding" evidence="13">
    <location>
        <begin position="691"/>
        <end position="846"/>
    </location>
</feature>
<evidence type="ECO:0000259" key="12">
    <source>
        <dbReference type="Pfam" id="PF06827"/>
    </source>
</evidence>
<dbReference type="SUPFAM" id="SSF47323">
    <property type="entry name" value="Anticodon-binding domain of a subclass of class I aminoacyl-tRNA synthetases"/>
    <property type="match status" value="1"/>
</dbReference>
<evidence type="ECO:0000256" key="4">
    <source>
        <dbReference type="ARBA" id="ARBA00022741"/>
    </source>
</evidence>
<feature type="short sequence motif" description="'KMSKS' region" evidence="10">
    <location>
        <begin position="608"/>
        <end position="612"/>
    </location>
</feature>
<keyword evidence="3 10" id="KW-0436">Ligase</keyword>
<gene>
    <name evidence="10" type="primary">ileS</name>
    <name evidence="14" type="ORF">SCARUB_01406</name>
</gene>
<evidence type="ECO:0000256" key="1">
    <source>
        <dbReference type="ARBA" id="ARBA00006887"/>
    </source>
</evidence>
<dbReference type="InterPro" id="IPR009008">
    <property type="entry name" value="Val/Leu/Ile-tRNA-synth_edit"/>
</dbReference>
<dbReference type="InterPro" id="IPR033708">
    <property type="entry name" value="Anticodon_Ile_BEm"/>
</dbReference>
<dbReference type="PANTHER" id="PTHR42765">
    <property type="entry name" value="SOLEUCYL-TRNA SYNTHETASE"/>
    <property type="match status" value="1"/>
</dbReference>
<dbReference type="GO" id="GO:0000049">
    <property type="term" value="F:tRNA binding"/>
    <property type="evidence" value="ECO:0007669"/>
    <property type="project" value="InterPro"/>
</dbReference>
<dbReference type="GO" id="GO:0004822">
    <property type="term" value="F:isoleucine-tRNA ligase activity"/>
    <property type="evidence" value="ECO:0007669"/>
    <property type="project" value="UniProtKB-UniRule"/>
</dbReference>
<dbReference type="HAMAP" id="MF_02002">
    <property type="entry name" value="Ile_tRNA_synth_type1"/>
    <property type="match status" value="1"/>
</dbReference>